<evidence type="ECO:0000313" key="3">
    <source>
        <dbReference type="Proteomes" id="UP000824165"/>
    </source>
</evidence>
<evidence type="ECO:0008006" key="4">
    <source>
        <dbReference type="Google" id="ProtNLM"/>
    </source>
</evidence>
<gene>
    <name evidence="2" type="ORF">IAA60_04075</name>
</gene>
<reference evidence="2" key="1">
    <citation type="submission" date="2020-10" db="EMBL/GenBank/DDBJ databases">
        <authorList>
            <person name="Gilroy R."/>
        </authorList>
    </citation>
    <scope>NUCLEOTIDE SEQUENCE</scope>
    <source>
        <strain evidence="2">CHK181-108</strain>
    </source>
</reference>
<keyword evidence="1" id="KW-0732">Signal</keyword>
<dbReference type="EMBL" id="DVLU01000038">
    <property type="protein sequence ID" value="HIT85070.1"/>
    <property type="molecule type" value="Genomic_DNA"/>
</dbReference>
<evidence type="ECO:0000313" key="2">
    <source>
        <dbReference type="EMBL" id="HIT85070.1"/>
    </source>
</evidence>
<organism evidence="2 3">
    <name type="scientific">Candidatus Ornithomonoglobus intestinigallinarum</name>
    <dbReference type="NCBI Taxonomy" id="2840894"/>
    <lineage>
        <taxon>Bacteria</taxon>
        <taxon>Bacillati</taxon>
        <taxon>Bacillota</taxon>
        <taxon>Clostridia</taxon>
        <taxon>Candidatus Ornithomonoglobus</taxon>
    </lineage>
</organism>
<feature type="non-terminal residue" evidence="2">
    <location>
        <position position="67"/>
    </location>
</feature>
<dbReference type="AlphaFoldDB" id="A0A9D1H2E3"/>
<name>A0A9D1H2E3_9FIRM</name>
<sequence length="67" mass="7087">MSSKRLLSLITAMFLLIIQLPSALAEEAKTMSIVSSSINDGANGISPVNLQLDVTFSEAVDTSTLTM</sequence>
<feature type="signal peptide" evidence="1">
    <location>
        <begin position="1"/>
        <end position="25"/>
    </location>
</feature>
<proteinExistence type="predicted"/>
<evidence type="ECO:0000256" key="1">
    <source>
        <dbReference type="SAM" id="SignalP"/>
    </source>
</evidence>
<comment type="caution">
    <text evidence="2">The sequence shown here is derived from an EMBL/GenBank/DDBJ whole genome shotgun (WGS) entry which is preliminary data.</text>
</comment>
<feature type="chain" id="PRO_5038339223" description="SbsA Ig-like domain-containing protein" evidence="1">
    <location>
        <begin position="26"/>
        <end position="67"/>
    </location>
</feature>
<protein>
    <recommendedName>
        <fullName evidence="4">SbsA Ig-like domain-containing protein</fullName>
    </recommendedName>
</protein>
<accession>A0A9D1H2E3</accession>
<reference evidence="2" key="2">
    <citation type="journal article" date="2021" name="PeerJ">
        <title>Extensive microbial diversity within the chicken gut microbiome revealed by metagenomics and culture.</title>
        <authorList>
            <person name="Gilroy R."/>
            <person name="Ravi A."/>
            <person name="Getino M."/>
            <person name="Pursley I."/>
            <person name="Horton D.L."/>
            <person name="Alikhan N.F."/>
            <person name="Baker D."/>
            <person name="Gharbi K."/>
            <person name="Hall N."/>
            <person name="Watson M."/>
            <person name="Adriaenssens E.M."/>
            <person name="Foster-Nyarko E."/>
            <person name="Jarju S."/>
            <person name="Secka A."/>
            <person name="Antonio M."/>
            <person name="Oren A."/>
            <person name="Chaudhuri R.R."/>
            <person name="La Ragione R."/>
            <person name="Hildebrand F."/>
            <person name="Pallen M.J."/>
        </authorList>
    </citation>
    <scope>NUCLEOTIDE SEQUENCE</scope>
    <source>
        <strain evidence="2">CHK181-108</strain>
    </source>
</reference>
<dbReference type="Proteomes" id="UP000824165">
    <property type="component" value="Unassembled WGS sequence"/>
</dbReference>